<protein>
    <submittedName>
        <fullName evidence="1">Uncharacterized protein</fullName>
    </submittedName>
</protein>
<dbReference type="AlphaFoldDB" id="A0A852ZR01"/>
<evidence type="ECO:0000313" key="1">
    <source>
        <dbReference type="EMBL" id="NYI04876.1"/>
    </source>
</evidence>
<dbReference type="RefSeq" id="WP_179813712.1">
    <property type="nucleotide sequence ID" value="NZ_JACBZD010000001.1"/>
</dbReference>
<dbReference type="SUPFAM" id="SSF55961">
    <property type="entry name" value="Bet v1-like"/>
    <property type="match status" value="1"/>
</dbReference>
<sequence>MAEFESARTLPGSPEIAFHLLQEAPRTGGWLPLRMAFDPLPDGGLRLTGRVLDREVDRELLYRAEPGQRRLEWTVAGADSCTGWFQVADSASGTSEVTAHLSVLGEWEERLDPRDAERLRGLLDETVGALEAEVRARADLAQG</sequence>
<organism evidence="1 2">
    <name type="scientific">Allostreptomyces psammosilenae</name>
    <dbReference type="NCBI Taxonomy" id="1892865"/>
    <lineage>
        <taxon>Bacteria</taxon>
        <taxon>Bacillati</taxon>
        <taxon>Actinomycetota</taxon>
        <taxon>Actinomycetes</taxon>
        <taxon>Kitasatosporales</taxon>
        <taxon>Streptomycetaceae</taxon>
        <taxon>Allostreptomyces</taxon>
    </lineage>
</organism>
<name>A0A852ZR01_9ACTN</name>
<proteinExistence type="predicted"/>
<keyword evidence="2" id="KW-1185">Reference proteome</keyword>
<comment type="caution">
    <text evidence="1">The sequence shown here is derived from an EMBL/GenBank/DDBJ whole genome shotgun (WGS) entry which is preliminary data.</text>
</comment>
<dbReference type="InterPro" id="IPR019587">
    <property type="entry name" value="Polyketide_cyclase/dehydratase"/>
</dbReference>
<accession>A0A852ZR01</accession>
<reference evidence="1 2" key="1">
    <citation type="submission" date="2020-07" db="EMBL/GenBank/DDBJ databases">
        <title>Sequencing the genomes of 1000 actinobacteria strains.</title>
        <authorList>
            <person name="Klenk H.-P."/>
        </authorList>
    </citation>
    <scope>NUCLEOTIDE SEQUENCE [LARGE SCALE GENOMIC DNA]</scope>
    <source>
        <strain evidence="1 2">DSM 42178</strain>
    </source>
</reference>
<evidence type="ECO:0000313" key="2">
    <source>
        <dbReference type="Proteomes" id="UP000567795"/>
    </source>
</evidence>
<dbReference type="Pfam" id="PF10604">
    <property type="entry name" value="Polyketide_cyc2"/>
    <property type="match status" value="1"/>
</dbReference>
<dbReference type="Proteomes" id="UP000567795">
    <property type="component" value="Unassembled WGS sequence"/>
</dbReference>
<gene>
    <name evidence="1" type="ORF">FHU37_001819</name>
</gene>
<dbReference type="EMBL" id="JACBZD010000001">
    <property type="protein sequence ID" value="NYI04876.1"/>
    <property type="molecule type" value="Genomic_DNA"/>
</dbReference>